<gene>
    <name evidence="2" type="ORF">MAR_032123</name>
</gene>
<dbReference type="Proteomes" id="UP001164746">
    <property type="component" value="Chromosome 10"/>
</dbReference>
<proteinExistence type="predicted"/>
<dbReference type="EMBL" id="CP111021">
    <property type="protein sequence ID" value="WAR17529.1"/>
    <property type="molecule type" value="Genomic_DNA"/>
</dbReference>
<reference evidence="2" key="1">
    <citation type="submission" date="2022-11" db="EMBL/GenBank/DDBJ databases">
        <title>Centuries of genome instability and evolution in soft-shell clam transmissible cancer (bioRxiv).</title>
        <authorList>
            <person name="Hart S.F.M."/>
            <person name="Yonemitsu M.A."/>
            <person name="Giersch R.M."/>
            <person name="Beal B.F."/>
            <person name="Arriagada G."/>
            <person name="Davis B.W."/>
            <person name="Ostrander E.A."/>
            <person name="Goff S.P."/>
            <person name="Metzger M.J."/>
        </authorList>
    </citation>
    <scope>NUCLEOTIDE SEQUENCE</scope>
    <source>
        <strain evidence="2">MELC-2E11</strain>
        <tissue evidence="2">Siphon/mantle</tissue>
    </source>
</reference>
<name>A0ABY7F8N1_MYAAR</name>
<keyword evidence="1" id="KW-0812">Transmembrane</keyword>
<accession>A0ABY7F8N1</accession>
<sequence length="83" mass="9397">RRIYLGSTTIGALAVLSGVLGILLICTATGCYLWNRRMSKSIEHSLEIHLDQREIERAYEQLQRKTSGETNRNIDDTYAVLSI</sequence>
<feature type="transmembrane region" description="Helical" evidence="1">
    <location>
        <begin position="12"/>
        <end position="34"/>
    </location>
</feature>
<evidence type="ECO:0000313" key="3">
    <source>
        <dbReference type="Proteomes" id="UP001164746"/>
    </source>
</evidence>
<feature type="non-terminal residue" evidence="2">
    <location>
        <position position="83"/>
    </location>
</feature>
<organism evidence="2 3">
    <name type="scientific">Mya arenaria</name>
    <name type="common">Soft-shell clam</name>
    <dbReference type="NCBI Taxonomy" id="6604"/>
    <lineage>
        <taxon>Eukaryota</taxon>
        <taxon>Metazoa</taxon>
        <taxon>Spiralia</taxon>
        <taxon>Lophotrochozoa</taxon>
        <taxon>Mollusca</taxon>
        <taxon>Bivalvia</taxon>
        <taxon>Autobranchia</taxon>
        <taxon>Heteroconchia</taxon>
        <taxon>Euheterodonta</taxon>
        <taxon>Imparidentia</taxon>
        <taxon>Neoheterodontei</taxon>
        <taxon>Myida</taxon>
        <taxon>Myoidea</taxon>
        <taxon>Myidae</taxon>
        <taxon>Mya</taxon>
    </lineage>
</organism>
<protein>
    <submittedName>
        <fullName evidence="2">Uncharacterized protein</fullName>
    </submittedName>
</protein>
<keyword evidence="1" id="KW-0472">Membrane</keyword>
<evidence type="ECO:0000313" key="2">
    <source>
        <dbReference type="EMBL" id="WAR17529.1"/>
    </source>
</evidence>
<evidence type="ECO:0000256" key="1">
    <source>
        <dbReference type="SAM" id="Phobius"/>
    </source>
</evidence>
<keyword evidence="1" id="KW-1133">Transmembrane helix</keyword>
<keyword evidence="3" id="KW-1185">Reference proteome</keyword>